<keyword evidence="5" id="KW-1185">Reference proteome</keyword>
<dbReference type="InterPro" id="IPR017804">
    <property type="entry name" value="MeTrfase_EgtD-like"/>
</dbReference>
<keyword evidence="2" id="KW-0808">Transferase</keyword>
<dbReference type="SUPFAM" id="SSF53335">
    <property type="entry name" value="S-adenosyl-L-methionine-dependent methyltransferases"/>
    <property type="match status" value="1"/>
</dbReference>
<reference evidence="4" key="1">
    <citation type="submission" date="2018-12" db="EMBL/GenBank/DDBJ databases">
        <authorList>
            <person name="Will S."/>
            <person name="Neumann-Schaal M."/>
            <person name="Henke P."/>
        </authorList>
    </citation>
    <scope>NUCLEOTIDE SEQUENCE</scope>
    <source>
        <strain evidence="4">PCC 7102</strain>
    </source>
</reference>
<reference evidence="4" key="2">
    <citation type="journal article" date="2019" name="Genome Biol. Evol.">
        <title>Day and night: Metabolic profiles and evolutionary relationships of six axenic non-marine cyanobacteria.</title>
        <authorList>
            <person name="Will S.E."/>
            <person name="Henke P."/>
            <person name="Boedeker C."/>
            <person name="Huang S."/>
            <person name="Brinkmann H."/>
            <person name="Rohde M."/>
            <person name="Jarek M."/>
            <person name="Friedl T."/>
            <person name="Seufert S."/>
            <person name="Schumacher M."/>
            <person name="Overmann J."/>
            <person name="Neumann-Schaal M."/>
            <person name="Petersen J."/>
        </authorList>
    </citation>
    <scope>NUCLEOTIDE SEQUENCE [LARGE SCALE GENOMIC DNA]</scope>
    <source>
        <strain evidence="4">PCC 7102</strain>
    </source>
</reference>
<evidence type="ECO:0000259" key="3">
    <source>
        <dbReference type="Pfam" id="PF10017"/>
    </source>
</evidence>
<dbReference type="InterPro" id="IPR029063">
    <property type="entry name" value="SAM-dependent_MTases_sf"/>
</dbReference>
<dbReference type="Gene3D" id="3.40.50.150">
    <property type="entry name" value="Vaccinia Virus protein VP39"/>
    <property type="match status" value="1"/>
</dbReference>
<dbReference type="AlphaFoldDB" id="A0A3S1A959"/>
<dbReference type="RefSeq" id="WP_127086886.1">
    <property type="nucleotide sequence ID" value="NZ_RSCL01000039.1"/>
</dbReference>
<dbReference type="EMBL" id="RSCL01000039">
    <property type="protein sequence ID" value="RUS95901.1"/>
    <property type="molecule type" value="Genomic_DNA"/>
</dbReference>
<dbReference type="OrthoDB" id="504626at2"/>
<evidence type="ECO:0000256" key="2">
    <source>
        <dbReference type="ARBA" id="ARBA00022679"/>
    </source>
</evidence>
<evidence type="ECO:0000313" key="5">
    <source>
        <dbReference type="Proteomes" id="UP000271624"/>
    </source>
</evidence>
<dbReference type="Proteomes" id="UP000271624">
    <property type="component" value="Unassembled WGS sequence"/>
</dbReference>
<organism evidence="4 5">
    <name type="scientific">Dulcicalothrix desertica PCC 7102</name>
    <dbReference type="NCBI Taxonomy" id="232991"/>
    <lineage>
        <taxon>Bacteria</taxon>
        <taxon>Bacillati</taxon>
        <taxon>Cyanobacteriota</taxon>
        <taxon>Cyanophyceae</taxon>
        <taxon>Nostocales</taxon>
        <taxon>Calotrichaceae</taxon>
        <taxon>Dulcicalothrix</taxon>
    </lineage>
</organism>
<sequence>MAEKINRNLQSQDFSITNNRIAQPSSEFYTVFSKQEILSLIEALKIRREIPLKYSYKGAGANIWDNFYRKLIIPNWYRSNVEIQLLRDNFQYLNANTQNSRKVNIIDVGAGNSYPVKEYIRKLDKLGRIDRYTALDISEELLEVSKRNFTRWFPFIKYTNSYIDIENSPIPEYLLHRDNVNIFLHLGVTIGNLQHRVKALKNFRQSMGRNDLLVLTNEIGNNSQWDGVARGGCYYHAEQIYQRINKNIGIQHQDCQLIRKYDKKTDSVVANLKFTSDYTIDFSSAGINKKVEISKDEEITIWRHHKHQLPELIEELEQAGLQLIYHSTNKYQLHIMAICKITV</sequence>
<dbReference type="PIRSF" id="PIRSF018005">
    <property type="entry name" value="UCP018005"/>
    <property type="match status" value="1"/>
</dbReference>
<protein>
    <recommendedName>
        <fullName evidence="3">Histidine-specific methyltransferase SAM-dependent domain-containing protein</fullName>
    </recommendedName>
</protein>
<comment type="caution">
    <text evidence="4">The sequence shown here is derived from an EMBL/GenBank/DDBJ whole genome shotgun (WGS) entry which is preliminary data.</text>
</comment>
<evidence type="ECO:0000313" key="4">
    <source>
        <dbReference type="EMBL" id="RUS95901.1"/>
    </source>
</evidence>
<name>A0A3S1A959_9CYAN</name>
<gene>
    <name evidence="4" type="ORF">DSM106972_089140</name>
</gene>
<dbReference type="PANTHER" id="PTHR43397:SF1">
    <property type="entry name" value="ERGOTHIONEINE BIOSYNTHESIS PROTEIN 1"/>
    <property type="match status" value="1"/>
</dbReference>
<dbReference type="GO" id="GO:0008168">
    <property type="term" value="F:methyltransferase activity"/>
    <property type="evidence" value="ECO:0007669"/>
    <property type="project" value="UniProtKB-KW"/>
</dbReference>
<dbReference type="Pfam" id="PF10017">
    <property type="entry name" value="Methyltransf_33"/>
    <property type="match status" value="1"/>
</dbReference>
<feature type="domain" description="Histidine-specific methyltransferase SAM-dependent" evidence="3">
    <location>
        <begin position="41"/>
        <end position="331"/>
    </location>
</feature>
<accession>A0A3S1A959</accession>
<dbReference type="InterPro" id="IPR019257">
    <property type="entry name" value="MeTrfase_dom"/>
</dbReference>
<dbReference type="PANTHER" id="PTHR43397">
    <property type="entry name" value="ERGOTHIONEINE BIOSYNTHESIS PROTEIN 1"/>
    <property type="match status" value="1"/>
</dbReference>
<proteinExistence type="predicted"/>
<keyword evidence="1" id="KW-0489">Methyltransferase</keyword>
<evidence type="ECO:0000256" key="1">
    <source>
        <dbReference type="ARBA" id="ARBA00022603"/>
    </source>
</evidence>
<dbReference type="InterPro" id="IPR051128">
    <property type="entry name" value="EgtD_Methyltrsf_superfamily"/>
</dbReference>
<dbReference type="GO" id="GO:0032259">
    <property type="term" value="P:methylation"/>
    <property type="evidence" value="ECO:0007669"/>
    <property type="project" value="UniProtKB-KW"/>
</dbReference>